<sequence length="528" mass="59239">MREPQRFPLGTRVANPVEGRTGAIAAFDTTTGLYTLAYNDDHRDVLTANQTEAFVIRTARVPEPVQDFVTLESDPNQLLGITVTRTSTSYEGKRFTSSGQVTQYFPDMKRFRVLFADGLYADLTRDEVKQYAEAESDSDLSRLPAPESDVTVVESKSSHERQDQEELCHDDDHGKERPLNAQKFESRKVAYAVCREVVRIILSQKKMGKFCSDKQKVVVNNKDLQSKRALAAFVEADGLSALEKMLGVWIRVEKTQSAALLILKVLAMLPGVKEEHLRKTNIARTLRGIEKLSQTRYIDMMFGDLAHWIIQKWSRTAMNRSFTRSARDLLLAQQAQIRRAGTDGKVHLTAHSAVKLTPRQKETARLEALRTGADKSAESEQDPSEEVVVYLPQFNSLGSVDMRRPVRQTQVLESLAAKLNRDYEDSVRKHQEDDAEGDNDGVAMGRVTFGKPRLMHFSQHTPVVDLFCTARSKMLGKDARKSNGAGETTGCGTFISRSSPKPNKTQAPKKTILKVRDDVIIPASQIIW</sequence>
<evidence type="ECO:0000256" key="1">
    <source>
        <dbReference type="SAM" id="MobiDB-lite"/>
    </source>
</evidence>
<evidence type="ECO:0000259" key="2">
    <source>
        <dbReference type="Pfam" id="PF08711"/>
    </source>
</evidence>
<dbReference type="AlphaFoldDB" id="A0AAV1UCD4"/>
<feature type="region of interest" description="Disordered" evidence="1">
    <location>
        <begin position="423"/>
        <end position="442"/>
    </location>
</feature>
<feature type="compositionally biased region" description="Polar residues" evidence="1">
    <location>
        <begin position="495"/>
        <end position="508"/>
    </location>
</feature>
<feature type="region of interest" description="Disordered" evidence="1">
    <location>
        <begin position="479"/>
        <end position="508"/>
    </location>
</feature>
<comment type="caution">
    <text evidence="3">The sequence shown here is derived from an EMBL/GenBank/DDBJ whole genome shotgun (WGS) entry which is preliminary data.</text>
</comment>
<feature type="domain" description="TFIIS N-terminal" evidence="2">
    <location>
        <begin position="262"/>
        <end position="315"/>
    </location>
</feature>
<feature type="region of interest" description="Disordered" evidence="1">
    <location>
        <begin position="134"/>
        <end position="178"/>
    </location>
</feature>
<dbReference type="Proteomes" id="UP001162060">
    <property type="component" value="Unassembled WGS sequence"/>
</dbReference>
<dbReference type="Pfam" id="PF08711">
    <property type="entry name" value="Med26"/>
    <property type="match status" value="1"/>
</dbReference>
<reference evidence="3" key="1">
    <citation type="submission" date="2024-01" db="EMBL/GenBank/DDBJ databases">
        <authorList>
            <person name="Webb A."/>
        </authorList>
    </citation>
    <scope>NUCLEOTIDE SEQUENCE</scope>
    <source>
        <strain evidence="3">Pm1</strain>
    </source>
</reference>
<protein>
    <recommendedName>
        <fullName evidence="2">TFIIS N-terminal domain-containing protein</fullName>
    </recommendedName>
</protein>
<dbReference type="EMBL" id="CAKLBY020000188">
    <property type="protein sequence ID" value="CAK7932060.1"/>
    <property type="molecule type" value="Genomic_DNA"/>
</dbReference>
<feature type="compositionally biased region" description="Basic and acidic residues" evidence="1">
    <location>
        <begin position="156"/>
        <end position="178"/>
    </location>
</feature>
<evidence type="ECO:0000313" key="3">
    <source>
        <dbReference type="EMBL" id="CAK7932060.1"/>
    </source>
</evidence>
<name>A0AAV1UCD4_9STRA</name>
<dbReference type="InterPro" id="IPR017923">
    <property type="entry name" value="TFIIS_N"/>
</dbReference>
<gene>
    <name evidence="3" type="ORF">PM001_LOCUS17210</name>
</gene>
<accession>A0AAV1UCD4</accession>
<evidence type="ECO:0000313" key="4">
    <source>
        <dbReference type="Proteomes" id="UP001162060"/>
    </source>
</evidence>
<proteinExistence type="predicted"/>
<organism evidence="3 4">
    <name type="scientific">Peronospora matthiolae</name>
    <dbReference type="NCBI Taxonomy" id="2874970"/>
    <lineage>
        <taxon>Eukaryota</taxon>
        <taxon>Sar</taxon>
        <taxon>Stramenopiles</taxon>
        <taxon>Oomycota</taxon>
        <taxon>Peronosporomycetes</taxon>
        <taxon>Peronosporales</taxon>
        <taxon>Peronosporaceae</taxon>
        <taxon>Peronospora</taxon>
    </lineage>
</organism>
<feature type="compositionally biased region" description="Basic and acidic residues" evidence="1">
    <location>
        <begin position="423"/>
        <end position="432"/>
    </location>
</feature>